<proteinExistence type="predicted"/>
<comment type="caution">
    <text evidence="2">The sequence shown here is derived from an EMBL/GenBank/DDBJ whole genome shotgun (WGS) entry which is preliminary data.</text>
</comment>
<keyword evidence="3" id="KW-1185">Reference proteome</keyword>
<name>A0ABP0PZ24_9DINO</name>
<evidence type="ECO:0000256" key="1">
    <source>
        <dbReference type="SAM" id="Coils"/>
    </source>
</evidence>
<reference evidence="2 3" key="1">
    <citation type="submission" date="2024-02" db="EMBL/GenBank/DDBJ databases">
        <authorList>
            <person name="Chen Y."/>
            <person name="Shah S."/>
            <person name="Dougan E. K."/>
            <person name="Thang M."/>
            <person name="Chan C."/>
        </authorList>
    </citation>
    <scope>NUCLEOTIDE SEQUENCE [LARGE SCALE GENOMIC DNA]</scope>
</reference>
<organism evidence="2 3">
    <name type="scientific">Durusdinium trenchii</name>
    <dbReference type="NCBI Taxonomy" id="1381693"/>
    <lineage>
        <taxon>Eukaryota</taxon>
        <taxon>Sar</taxon>
        <taxon>Alveolata</taxon>
        <taxon>Dinophyceae</taxon>
        <taxon>Suessiales</taxon>
        <taxon>Symbiodiniaceae</taxon>
        <taxon>Durusdinium</taxon>
    </lineage>
</organism>
<sequence>MNDKFTPEIAEAMRERKRLDPELARTEIRFHPECPPQEEYQQFLCLVEDAQESEHCEEIDRLYRCLDGDTDLLSDGDTAISDASSKIKWGLDLLSANLDNLSEKRATLQKEVDNDKASFSAKSLERESYGYYLNAKGYNSRVIAEWLLRKVIDVNRSDQFRDPYAGILASLNAASANCGMAAASAKHSRTGSQQQAQSIYDAGWEFLKAYRALNVLSISSGRLAWIMVPKWHALNNVLSQSIGILSKVSTQDLSILSVMSRQWAC</sequence>
<dbReference type="EMBL" id="CAXAMM010038762">
    <property type="protein sequence ID" value="CAK9080702.1"/>
    <property type="molecule type" value="Genomic_DNA"/>
</dbReference>
<gene>
    <name evidence="2" type="ORF">SCF082_LOCUS38449</name>
</gene>
<accession>A0ABP0PZ24</accession>
<evidence type="ECO:0000313" key="3">
    <source>
        <dbReference type="Proteomes" id="UP001642464"/>
    </source>
</evidence>
<dbReference type="Proteomes" id="UP001642464">
    <property type="component" value="Unassembled WGS sequence"/>
</dbReference>
<evidence type="ECO:0000313" key="2">
    <source>
        <dbReference type="EMBL" id="CAK9080702.1"/>
    </source>
</evidence>
<feature type="coiled-coil region" evidence="1">
    <location>
        <begin position="91"/>
        <end position="118"/>
    </location>
</feature>
<keyword evidence="1" id="KW-0175">Coiled coil</keyword>
<protein>
    <submittedName>
        <fullName evidence="2">Uncharacterized protein</fullName>
    </submittedName>
</protein>